<dbReference type="Proteomes" id="UP000027986">
    <property type="component" value="Chromosome"/>
</dbReference>
<accession>A0A075JGM6</accession>
<dbReference type="RefSeq" id="WP_038567498.1">
    <property type="nucleotide sequence ID" value="NZ_CP008889.1"/>
</dbReference>
<name>A0A075JGM6_9MICO</name>
<feature type="signal peptide" evidence="2">
    <location>
        <begin position="1"/>
        <end position="23"/>
    </location>
</feature>
<sequence length="327" mass="33759">MKRARRAIAVATLLALTGCSAQAITPASPSSSRMTRPSVVPTIDLPEGTGPTDPDVPAEGSTDAPEFVPTQIWVRSATYTRGSYALTLATAPEGDFVLQDTRAAGGGQLIPGGDADPQCSKTSEKPLSAPIKGALKNVTHLVTLTCHVTGELKRPAISGLWGDATHTGATSAIFALGDAKAQGSPQTDPDAPIQADQPVDTQVVSAHYQGENVTVTAWATEYAELTLAVAEAQNTNEFPECTTAVSPEHRPGVKTPTQQRLFTITCSNVKHPTAWGLDVAQATGELGQEAVFTSTTVQLPWKAAPSGARSASASVSSTSATASTSAK</sequence>
<evidence type="ECO:0000256" key="2">
    <source>
        <dbReference type="SAM" id="SignalP"/>
    </source>
</evidence>
<feature type="compositionally biased region" description="Polar residues" evidence="1">
    <location>
        <begin position="24"/>
        <end position="35"/>
    </location>
</feature>
<evidence type="ECO:0008006" key="5">
    <source>
        <dbReference type="Google" id="ProtNLM"/>
    </source>
</evidence>
<dbReference type="HOGENOM" id="CLU_849217_0_0_11"/>
<feature type="region of interest" description="Disordered" evidence="1">
    <location>
        <begin position="303"/>
        <end position="327"/>
    </location>
</feature>
<keyword evidence="4" id="KW-1185">Reference proteome</keyword>
<feature type="chain" id="PRO_5001706884" description="Ig-like domain-containing protein" evidence="2">
    <location>
        <begin position="24"/>
        <end position="327"/>
    </location>
</feature>
<reference evidence="3 4" key="1">
    <citation type="submission" date="2014-07" db="EMBL/GenBank/DDBJ databases">
        <title>Genome Sequencing of Dermacoccus nishinomiyaensis.</title>
        <authorList>
            <person name="Hong K.W."/>
            <person name="Chan K.G."/>
        </authorList>
    </citation>
    <scope>NUCLEOTIDE SEQUENCE [LARGE SCALE GENOMIC DNA]</scope>
    <source>
        <strain evidence="3 4">M25</strain>
    </source>
</reference>
<protein>
    <recommendedName>
        <fullName evidence="5">Ig-like domain-containing protein</fullName>
    </recommendedName>
</protein>
<evidence type="ECO:0000313" key="4">
    <source>
        <dbReference type="Proteomes" id="UP000027986"/>
    </source>
</evidence>
<gene>
    <name evidence="3" type="ORF">HX89_05190</name>
</gene>
<dbReference type="GeneID" id="41840581"/>
<dbReference type="EMBL" id="CP008889">
    <property type="protein sequence ID" value="AIF40442.1"/>
    <property type="molecule type" value="Genomic_DNA"/>
</dbReference>
<organism evidence="3 4">
    <name type="scientific">Dermacoccus nishinomiyaensis</name>
    <dbReference type="NCBI Taxonomy" id="1274"/>
    <lineage>
        <taxon>Bacteria</taxon>
        <taxon>Bacillati</taxon>
        <taxon>Actinomycetota</taxon>
        <taxon>Actinomycetes</taxon>
        <taxon>Micrococcales</taxon>
        <taxon>Dermacoccaceae</taxon>
        <taxon>Dermacoccus</taxon>
    </lineage>
</organism>
<keyword evidence="2" id="KW-0732">Signal</keyword>
<dbReference type="PROSITE" id="PS51257">
    <property type="entry name" value="PROKAR_LIPOPROTEIN"/>
    <property type="match status" value="1"/>
</dbReference>
<evidence type="ECO:0000313" key="3">
    <source>
        <dbReference type="EMBL" id="AIF40442.1"/>
    </source>
</evidence>
<dbReference type="AlphaFoldDB" id="A0A075JGM6"/>
<dbReference type="KEGG" id="dni:HX89_05190"/>
<proteinExistence type="predicted"/>
<feature type="region of interest" description="Disordered" evidence="1">
    <location>
        <begin position="24"/>
        <end position="64"/>
    </location>
</feature>
<evidence type="ECO:0000256" key="1">
    <source>
        <dbReference type="SAM" id="MobiDB-lite"/>
    </source>
</evidence>